<protein>
    <submittedName>
        <fullName evidence="1">Uncharacterized protein</fullName>
    </submittedName>
</protein>
<reference evidence="1 2" key="1">
    <citation type="journal article" date="2019" name="Int. J. Syst. Evol. Microbiol.">
        <title>The Global Catalogue of Microorganisms (GCM) 10K type strain sequencing project: providing services to taxonomists for standard genome sequencing and annotation.</title>
        <authorList>
            <consortium name="The Broad Institute Genomics Platform"/>
            <consortium name="The Broad Institute Genome Sequencing Center for Infectious Disease"/>
            <person name="Wu L."/>
            <person name="Ma J."/>
        </authorList>
    </citation>
    <scope>NUCLEOTIDE SEQUENCE [LARGE SCALE GENOMIC DNA]</scope>
    <source>
        <strain evidence="1 2">JCM 16221</strain>
    </source>
</reference>
<dbReference type="EMBL" id="BAAARA010000010">
    <property type="protein sequence ID" value="GAA2354298.1"/>
    <property type="molecule type" value="Genomic_DNA"/>
</dbReference>
<accession>A0ABN3GKP5</accession>
<keyword evidence="2" id="KW-1185">Reference proteome</keyword>
<evidence type="ECO:0000313" key="2">
    <source>
        <dbReference type="Proteomes" id="UP001501218"/>
    </source>
</evidence>
<name>A0ABN3GKP5_9PSEU</name>
<gene>
    <name evidence="1" type="ORF">GCM10009854_35470</name>
</gene>
<organism evidence="1 2">
    <name type="scientific">Saccharopolyspora halophila</name>
    <dbReference type="NCBI Taxonomy" id="405551"/>
    <lineage>
        <taxon>Bacteria</taxon>
        <taxon>Bacillati</taxon>
        <taxon>Actinomycetota</taxon>
        <taxon>Actinomycetes</taxon>
        <taxon>Pseudonocardiales</taxon>
        <taxon>Pseudonocardiaceae</taxon>
        <taxon>Saccharopolyspora</taxon>
    </lineage>
</organism>
<comment type="caution">
    <text evidence="1">The sequence shown here is derived from an EMBL/GenBank/DDBJ whole genome shotgun (WGS) entry which is preliminary data.</text>
</comment>
<evidence type="ECO:0000313" key="1">
    <source>
        <dbReference type="EMBL" id="GAA2354298.1"/>
    </source>
</evidence>
<sequence length="76" mass="8319">MALADRGAVRLHTSKYPLERFQDAIDDLKRVEPAGDSHAVNPRGGDGFRGIRIVRAVPNSRGIPLGEARTRLPTTE</sequence>
<proteinExistence type="predicted"/>
<dbReference type="Proteomes" id="UP001501218">
    <property type="component" value="Unassembled WGS sequence"/>
</dbReference>